<keyword evidence="2" id="KW-1185">Reference proteome</keyword>
<sequence>MDSKKRRVGLPFRMLARRRIVPDPPPTFAPAPAWLRRRAPPDFVTEAVFYAGAALAALHPIARDEHPLGSLWRQRLALTCAAALARQGGRTEDEAALRDHWYLRREADDPGPGGRILAAWRKLGERASSSDVEGWIFALATALGHPLGSLPSEIVELASRHTQRQHAMPVLAAAEIIAASGRVLPNEELVPLWLADAVLAHQLRWPAPVPLLAVHLSRGALRKAQQHLEGETVFMNALCAAYATAAVAAIDLYSDLARRATRLLAVAPKLRGKDADIMVGILMVEDAQSAGPGKTASDRSTRRLFERLVSLGAVRELTGRPTFRLYGL</sequence>
<dbReference type="InterPro" id="IPR009843">
    <property type="entry name" value="DUF1403"/>
</dbReference>
<accession>A0ABZ2PDY9</accession>
<dbReference type="EMBL" id="CP147712">
    <property type="protein sequence ID" value="WXC84656.1"/>
    <property type="molecule type" value="Genomic_DNA"/>
</dbReference>
<reference evidence="1" key="1">
    <citation type="journal article" date="2021" name="Int. J. Syst. Evol. Microbiol.">
        <title>Bradyrhizobium septentrionale sp. nov. (sv. septentrionale) and Bradyrhizobium quebecense sp. nov. (sv. septentrionale) associated with legumes native to Canada possess rearranged symbiosis genes and numerous insertion sequences.</title>
        <authorList>
            <person name="Bromfield E.S.P."/>
            <person name="Cloutier S."/>
        </authorList>
    </citation>
    <scope>NUCLEOTIDE SEQUENCE</scope>
    <source>
        <strain evidence="1">5S5</strain>
    </source>
</reference>
<protein>
    <submittedName>
        <fullName evidence="1">DUF1403 family protein</fullName>
    </submittedName>
</protein>
<geneLocation type="plasmid" evidence="1 2">
    <name>pBs5S5b</name>
</geneLocation>
<proteinExistence type="predicted"/>
<dbReference type="Proteomes" id="UP001432046">
    <property type="component" value="Plasmid pBs5S5b"/>
</dbReference>
<name>A0ABZ2PDY9_9BRAD</name>
<dbReference type="Pfam" id="PF07183">
    <property type="entry name" value="DUF1403"/>
    <property type="match status" value="1"/>
</dbReference>
<organism evidence="1 2">
    <name type="scientific">Bradyrhizobium septentrionale</name>
    <dbReference type="NCBI Taxonomy" id="1404411"/>
    <lineage>
        <taxon>Bacteria</taxon>
        <taxon>Pseudomonadati</taxon>
        <taxon>Pseudomonadota</taxon>
        <taxon>Alphaproteobacteria</taxon>
        <taxon>Hyphomicrobiales</taxon>
        <taxon>Nitrobacteraceae</taxon>
        <taxon>Bradyrhizobium</taxon>
    </lineage>
</organism>
<dbReference type="RefSeq" id="WP_338835095.1">
    <property type="nucleotide sequence ID" value="NZ_CP147712.1"/>
</dbReference>
<gene>
    <name evidence="1" type="ORF">WDK88_44970</name>
</gene>
<evidence type="ECO:0000313" key="1">
    <source>
        <dbReference type="EMBL" id="WXC84656.1"/>
    </source>
</evidence>
<reference evidence="1" key="2">
    <citation type="submission" date="2024-03" db="EMBL/GenBank/DDBJ databases">
        <authorList>
            <person name="Bromfield E.S.P."/>
            <person name="Cloutier S."/>
        </authorList>
    </citation>
    <scope>NUCLEOTIDE SEQUENCE</scope>
    <source>
        <strain evidence="1">5S5</strain>
        <plasmid evidence="1">pBs5S5b</plasmid>
    </source>
</reference>
<evidence type="ECO:0000313" key="2">
    <source>
        <dbReference type="Proteomes" id="UP001432046"/>
    </source>
</evidence>
<keyword evidence="1" id="KW-0614">Plasmid</keyword>